<sequence length="543" mass="63530">MNHYIVISYLSRFTKIKVQEYWNRINNDKKIYAILTNEAGIQGILDSIAEKQENEKYTVDVLYFCSNEVRRTEGKREKLESFFKEYQQGVVNLDSYVKALEQELYPKEKDGSESAERKEINESIYYESRVKHFAEMRKLCKVNVKKIDVNEDLGMADAYKEQLQKFIEELERLKQQDSDKEEHTFYVYIDSSGGPRDFSFLSLILTKLLELKEHNKFKVENIIYSNINSKNGNEIGSIKDSYGMLGVINGVNEFVKYGRVNTLKESLHKESGLMEGKDLVDELLCSMQKYSNMISICDFKKLPEIYDEIYKKMKDLENVNYDVIDSRVEILKALLSTVRVKMGIGKTIPQFVKLFKHYCDNDMIQQAVTFYNEKMPEYIMEELKLLEINNLVIKSNKKNARSKVEAVLHGLEGGYKAFLSDYEKYAKEYGSEKYAKAVCILSNVDEFSNIKLKKGNKDQVITVLKDYLVIREIRNHMNHASDEPLMKNEKARDYFDFRKKSEQSLLCEYDSIKEFLENAYEHLCMFESQSAPSDKSKFQEVTN</sequence>
<evidence type="ECO:0000256" key="1">
    <source>
        <dbReference type="SAM" id="Coils"/>
    </source>
</evidence>
<proteinExistence type="predicted"/>
<protein>
    <submittedName>
        <fullName evidence="2">CRISPR-associated (Cas) DxTHG family protein</fullName>
    </submittedName>
</protein>
<dbReference type="RefSeq" id="WP_092475066.1">
    <property type="nucleotide sequence ID" value="NZ_FOHN01000001.1"/>
</dbReference>
<keyword evidence="3" id="KW-1185">Reference proteome</keyword>
<keyword evidence="1" id="KW-0175">Coiled coil</keyword>
<dbReference type="AlphaFoldDB" id="A0A1H9Y659"/>
<organism evidence="2 3">
    <name type="scientific">[Clostridium] polysaccharolyticum</name>
    <dbReference type="NCBI Taxonomy" id="29364"/>
    <lineage>
        <taxon>Bacteria</taxon>
        <taxon>Bacillati</taxon>
        <taxon>Bacillota</taxon>
        <taxon>Clostridia</taxon>
        <taxon>Lachnospirales</taxon>
        <taxon>Lachnospiraceae</taxon>
    </lineage>
</organism>
<dbReference type="Proteomes" id="UP000199800">
    <property type="component" value="Unassembled WGS sequence"/>
</dbReference>
<evidence type="ECO:0000313" key="2">
    <source>
        <dbReference type="EMBL" id="SES64382.1"/>
    </source>
</evidence>
<accession>A0A1H9Y659</accession>
<gene>
    <name evidence="2" type="ORF">SAMN04487772_101167</name>
</gene>
<feature type="coiled-coil region" evidence="1">
    <location>
        <begin position="156"/>
        <end position="183"/>
    </location>
</feature>
<evidence type="ECO:0000313" key="3">
    <source>
        <dbReference type="Proteomes" id="UP000199800"/>
    </source>
</evidence>
<name>A0A1H9Y659_9FIRM</name>
<dbReference type="EMBL" id="FOHN01000001">
    <property type="protein sequence ID" value="SES64382.1"/>
    <property type="molecule type" value="Genomic_DNA"/>
</dbReference>
<reference evidence="2 3" key="1">
    <citation type="submission" date="2016-10" db="EMBL/GenBank/DDBJ databases">
        <authorList>
            <person name="de Groot N.N."/>
        </authorList>
    </citation>
    <scope>NUCLEOTIDE SEQUENCE [LARGE SCALE GENOMIC DNA]</scope>
    <source>
        <strain evidence="2 3">DSM 1801</strain>
    </source>
</reference>
<dbReference type="STRING" id="29364.SAMN04487772_101167"/>